<feature type="domain" description="Tetrapyrrole methylase" evidence="9">
    <location>
        <begin position="6"/>
        <end position="219"/>
    </location>
</feature>
<evidence type="ECO:0000256" key="3">
    <source>
        <dbReference type="ARBA" id="ARBA00022573"/>
    </source>
</evidence>
<keyword evidence="5 8" id="KW-0808">Transferase</keyword>
<keyword evidence="4 8" id="KW-0489">Methyltransferase</keyword>
<dbReference type="Proteomes" id="UP000243904">
    <property type="component" value="Chromosome I"/>
</dbReference>
<dbReference type="InterPro" id="IPR014776">
    <property type="entry name" value="4pyrrole_Mease_sub2"/>
</dbReference>
<evidence type="ECO:0000256" key="4">
    <source>
        <dbReference type="ARBA" id="ARBA00022603"/>
    </source>
</evidence>
<dbReference type="Pfam" id="PF00590">
    <property type="entry name" value="TP_methylase"/>
    <property type="match status" value="1"/>
</dbReference>
<dbReference type="PIRSF" id="PIRSF036427">
    <property type="entry name" value="Precrrn-2_mtase"/>
    <property type="match status" value="1"/>
</dbReference>
<dbReference type="Gene3D" id="3.30.950.10">
    <property type="entry name" value="Methyltransferase, Cobalt-precorrin-4 Transmethylase, Domain 2"/>
    <property type="match status" value="1"/>
</dbReference>
<organism evidence="10 11">
    <name type="scientific">Bradyrhizobium canariense</name>
    <dbReference type="NCBI Taxonomy" id="255045"/>
    <lineage>
        <taxon>Bacteria</taxon>
        <taxon>Pseudomonadati</taxon>
        <taxon>Pseudomonadota</taxon>
        <taxon>Alphaproteobacteria</taxon>
        <taxon>Hyphomicrobiales</taxon>
        <taxon>Nitrobacteraceae</taxon>
        <taxon>Bradyrhizobium</taxon>
    </lineage>
</organism>
<proteinExistence type="inferred from homology"/>
<dbReference type="PANTHER" id="PTHR43467:SF2">
    <property type="entry name" value="COBALT-PRECORRIN-2 C(20)-METHYLTRANSFERASE"/>
    <property type="match status" value="1"/>
</dbReference>
<evidence type="ECO:0000256" key="5">
    <source>
        <dbReference type="ARBA" id="ARBA00022679"/>
    </source>
</evidence>
<dbReference type="EMBL" id="LT629750">
    <property type="protein sequence ID" value="SDT05480.1"/>
    <property type="molecule type" value="Genomic_DNA"/>
</dbReference>
<dbReference type="RefSeq" id="WP_146688642.1">
    <property type="nucleotide sequence ID" value="NZ_LT629750.1"/>
</dbReference>
<dbReference type="InterPro" id="IPR006364">
    <property type="entry name" value="CobI/CbiL/CobIJ_dom"/>
</dbReference>
<keyword evidence="3" id="KW-0169">Cobalamin biosynthesis</keyword>
<dbReference type="PANTHER" id="PTHR43467">
    <property type="entry name" value="COBALT-PRECORRIN-2 C(20)-METHYLTRANSFERASE"/>
    <property type="match status" value="1"/>
</dbReference>
<dbReference type="SUPFAM" id="SSF53790">
    <property type="entry name" value="Tetrapyrrole methylase"/>
    <property type="match status" value="1"/>
</dbReference>
<evidence type="ECO:0000313" key="11">
    <source>
        <dbReference type="Proteomes" id="UP000243904"/>
    </source>
</evidence>
<dbReference type="PROSITE" id="PS00840">
    <property type="entry name" value="SUMT_2"/>
    <property type="match status" value="1"/>
</dbReference>
<dbReference type="CDD" id="cd11645">
    <property type="entry name" value="Precorrin_2_C20_MT"/>
    <property type="match status" value="1"/>
</dbReference>
<comment type="similarity">
    <text evidence="2 7 8">Belongs to the precorrin methyltransferase family.</text>
</comment>
<dbReference type="InterPro" id="IPR035996">
    <property type="entry name" value="4pyrrol_Methylase_sf"/>
</dbReference>
<evidence type="ECO:0000256" key="1">
    <source>
        <dbReference type="ARBA" id="ARBA00004953"/>
    </source>
</evidence>
<dbReference type="GO" id="GO:0009236">
    <property type="term" value="P:cobalamin biosynthetic process"/>
    <property type="evidence" value="ECO:0007669"/>
    <property type="project" value="UniProtKB-UniRule"/>
</dbReference>
<keyword evidence="11" id="KW-1185">Reference proteome</keyword>
<sequence>MSSPATIYGIGLGPGDPELMSVKAARLIASASVIAHFRKPGRPGNARTVVDGMLAPGVIEEALEYPVTTEIALEDPAYGDALRSFYDNCVRRLLRHVAEGRDVAVLCEGDPFLYGSFMHLHSRITGRAPVVVVPGISGMSGCWTASGVPITFGDDVLTVVPATLDEATLREKLQSIDALVVMKLGRNLPKVRRALQAAGLAERAIYVERGTMAGEKVLRLADKADDEAPYFSMILVHGRGRRP</sequence>
<gene>
    <name evidence="10" type="ORF">SAMN05444158_4203</name>
</gene>
<evidence type="ECO:0000256" key="8">
    <source>
        <dbReference type="RuleBase" id="RU003960"/>
    </source>
</evidence>
<dbReference type="GO" id="GO:0030788">
    <property type="term" value="F:precorrin-2 C20-methyltransferase activity"/>
    <property type="evidence" value="ECO:0007669"/>
    <property type="project" value="InterPro"/>
</dbReference>
<keyword evidence="6" id="KW-0949">S-adenosyl-L-methionine</keyword>
<dbReference type="NCBIfam" id="TIGR01467">
    <property type="entry name" value="cobI_cbiL"/>
    <property type="match status" value="1"/>
</dbReference>
<dbReference type="NCBIfam" id="NF004647">
    <property type="entry name" value="PRK05990.1"/>
    <property type="match status" value="1"/>
</dbReference>
<dbReference type="UniPathway" id="UPA00148"/>
<dbReference type="InterPro" id="IPR014777">
    <property type="entry name" value="4pyrrole_Mease_sub1"/>
</dbReference>
<evidence type="ECO:0000313" key="10">
    <source>
        <dbReference type="EMBL" id="SDT05480.1"/>
    </source>
</evidence>
<dbReference type="Gene3D" id="3.40.1010.10">
    <property type="entry name" value="Cobalt-precorrin-4 Transmethylase, Domain 1"/>
    <property type="match status" value="1"/>
</dbReference>
<protein>
    <submittedName>
        <fullName evidence="10">Precorrin-2/cobalt-factor-2 C20-methyltransferase</fullName>
    </submittedName>
</protein>
<dbReference type="GO" id="GO:0032259">
    <property type="term" value="P:methylation"/>
    <property type="evidence" value="ECO:0007669"/>
    <property type="project" value="UniProtKB-KW"/>
</dbReference>
<reference evidence="11" key="1">
    <citation type="submission" date="2016-10" db="EMBL/GenBank/DDBJ databases">
        <authorList>
            <person name="Varghese N."/>
            <person name="Submissions S."/>
        </authorList>
    </citation>
    <scope>NUCLEOTIDE SEQUENCE [LARGE SCALE GENOMIC DNA]</scope>
    <source>
        <strain evidence="11">GAS369</strain>
    </source>
</reference>
<evidence type="ECO:0000259" key="9">
    <source>
        <dbReference type="Pfam" id="PF00590"/>
    </source>
</evidence>
<evidence type="ECO:0000256" key="6">
    <source>
        <dbReference type="ARBA" id="ARBA00022691"/>
    </source>
</evidence>
<name>A0A1H1X8R6_9BRAD</name>
<dbReference type="AlphaFoldDB" id="A0A1H1X8R6"/>
<evidence type="ECO:0000256" key="7">
    <source>
        <dbReference type="PIRNR" id="PIRNR036427"/>
    </source>
</evidence>
<dbReference type="InterPro" id="IPR003043">
    <property type="entry name" value="Uropor_MeTrfase_CS"/>
</dbReference>
<dbReference type="InterPro" id="IPR000878">
    <property type="entry name" value="4pyrrol_Mease"/>
</dbReference>
<comment type="pathway">
    <text evidence="1">Cofactor biosynthesis; adenosylcobalamin biosynthesis.</text>
</comment>
<dbReference type="InterPro" id="IPR012382">
    <property type="entry name" value="CobI/CbiL"/>
</dbReference>
<evidence type="ECO:0000256" key="2">
    <source>
        <dbReference type="ARBA" id="ARBA00005879"/>
    </source>
</evidence>
<accession>A0A1H1X8R6</accession>